<organism evidence="3 4">
    <name type="scientific">Haloplanus ruber</name>
    <dbReference type="NCBI Taxonomy" id="869892"/>
    <lineage>
        <taxon>Archaea</taxon>
        <taxon>Methanobacteriati</taxon>
        <taxon>Methanobacteriota</taxon>
        <taxon>Stenosarchaea group</taxon>
        <taxon>Halobacteria</taxon>
        <taxon>Halobacteriales</taxon>
        <taxon>Haloferacaceae</taxon>
        <taxon>Haloplanus</taxon>
    </lineage>
</organism>
<keyword evidence="4" id="KW-1185">Reference proteome</keyword>
<evidence type="ECO:0000313" key="3">
    <source>
        <dbReference type="EMBL" id="MFD1635074.1"/>
    </source>
</evidence>
<sequence>MSDDTQMVEITDTESDLVTQLLAGIDEAITSVAEIDPTYANKTKVQKLLYLAIDEFDIPITYSWYLAGAVVPDRSISPSSLDVYTDQPTSPSEPSIAGSADESVGEESSETSPIEPIMFRDETNESDPDPPADDLESYVSKGELVAFYRDVLPEVWHQETMRFLQNFYQEEAPEEYRLLYIESTHLRTHLAELIDTVEIYLDDGDPTREIDSLRESIELSISDLHHYIRADDQLRETFEVVVLGTDLIEDTLLKLERLQPDDFTDEHLSLLRDLQDFFYYYVWKHPCLRISYQTATGPQADELRTERLAEFESFKERVIERRDELRAELASAGLRPAPGDYASPEDQELTETLRDLSSQYLE</sequence>
<accession>A0ABD6D0X2</accession>
<feature type="region of interest" description="Disordered" evidence="1">
    <location>
        <begin position="331"/>
        <end position="362"/>
    </location>
</feature>
<dbReference type="Proteomes" id="UP001597075">
    <property type="component" value="Unassembled WGS sequence"/>
</dbReference>
<protein>
    <recommendedName>
        <fullName evidence="2">DUF8098 domain-containing protein</fullName>
    </recommendedName>
</protein>
<dbReference type="InterPro" id="IPR058411">
    <property type="entry name" value="DUF8098"/>
</dbReference>
<reference evidence="3 4" key="1">
    <citation type="journal article" date="2019" name="Int. J. Syst. Evol. Microbiol.">
        <title>The Global Catalogue of Microorganisms (GCM) 10K type strain sequencing project: providing services to taxonomists for standard genome sequencing and annotation.</title>
        <authorList>
            <consortium name="The Broad Institute Genomics Platform"/>
            <consortium name="The Broad Institute Genome Sequencing Center for Infectious Disease"/>
            <person name="Wu L."/>
            <person name="Ma J."/>
        </authorList>
    </citation>
    <scope>NUCLEOTIDE SEQUENCE [LARGE SCALE GENOMIC DNA]</scope>
    <source>
        <strain evidence="3 4">CGMCC 1.10594</strain>
    </source>
</reference>
<gene>
    <name evidence="3" type="ORF">ACFSBJ_15190</name>
</gene>
<feature type="region of interest" description="Disordered" evidence="1">
    <location>
        <begin position="79"/>
        <end position="135"/>
    </location>
</feature>
<feature type="domain" description="DUF8098" evidence="2">
    <location>
        <begin position="7"/>
        <end position="361"/>
    </location>
</feature>
<evidence type="ECO:0000313" key="4">
    <source>
        <dbReference type="Proteomes" id="UP001597075"/>
    </source>
</evidence>
<feature type="compositionally biased region" description="Polar residues" evidence="1">
    <location>
        <begin position="79"/>
        <end position="93"/>
    </location>
</feature>
<evidence type="ECO:0000259" key="2">
    <source>
        <dbReference type="Pfam" id="PF26400"/>
    </source>
</evidence>
<dbReference type="Pfam" id="PF26400">
    <property type="entry name" value="DUF8098"/>
    <property type="match status" value="1"/>
</dbReference>
<feature type="compositionally biased region" description="Acidic residues" evidence="1">
    <location>
        <begin position="124"/>
        <end position="135"/>
    </location>
</feature>
<evidence type="ECO:0000256" key="1">
    <source>
        <dbReference type="SAM" id="MobiDB-lite"/>
    </source>
</evidence>
<comment type="caution">
    <text evidence="3">The sequence shown here is derived from an EMBL/GenBank/DDBJ whole genome shotgun (WGS) entry which is preliminary data.</text>
</comment>
<dbReference type="EMBL" id="JBHUDL010000010">
    <property type="protein sequence ID" value="MFD1635074.1"/>
    <property type="molecule type" value="Genomic_DNA"/>
</dbReference>
<proteinExistence type="predicted"/>
<name>A0ABD6D0X2_9EURY</name>
<dbReference type="AlphaFoldDB" id="A0ABD6D0X2"/>